<evidence type="ECO:0000259" key="3">
    <source>
        <dbReference type="PROSITE" id="PS50014"/>
    </source>
</evidence>
<dbReference type="Gene3D" id="1.20.920.10">
    <property type="entry name" value="Bromodomain-like"/>
    <property type="match status" value="1"/>
</dbReference>
<dbReference type="GO" id="GO:0006338">
    <property type="term" value="P:chromatin remodeling"/>
    <property type="evidence" value="ECO:0007669"/>
    <property type="project" value="TreeGrafter"/>
</dbReference>
<dbReference type="PANTHER" id="PTHR22880">
    <property type="entry name" value="FALZ-RELATED BROMODOMAIN-CONTAINING PROTEINS"/>
    <property type="match status" value="1"/>
</dbReference>
<dbReference type="Proteomes" id="UP000187209">
    <property type="component" value="Unassembled WGS sequence"/>
</dbReference>
<gene>
    <name evidence="5" type="ORF">SteCoe_17825</name>
</gene>
<dbReference type="PROSITE" id="PS51525">
    <property type="entry name" value="NET"/>
    <property type="match status" value="1"/>
</dbReference>
<dbReference type="GO" id="GO:0005634">
    <property type="term" value="C:nucleus"/>
    <property type="evidence" value="ECO:0007669"/>
    <property type="project" value="TreeGrafter"/>
</dbReference>
<proteinExistence type="predicted"/>
<evidence type="ECO:0000256" key="1">
    <source>
        <dbReference type="ARBA" id="ARBA00023117"/>
    </source>
</evidence>
<dbReference type="EMBL" id="MPUH01000371">
    <property type="protein sequence ID" value="OMJ81666.1"/>
    <property type="molecule type" value="Genomic_DNA"/>
</dbReference>
<dbReference type="GO" id="GO:0006355">
    <property type="term" value="P:regulation of DNA-templated transcription"/>
    <property type="evidence" value="ECO:0007669"/>
    <property type="project" value="TreeGrafter"/>
</dbReference>
<dbReference type="InterPro" id="IPR036427">
    <property type="entry name" value="Bromodomain-like_sf"/>
</dbReference>
<dbReference type="Pfam" id="PF00439">
    <property type="entry name" value="Bromodomain"/>
    <property type="match status" value="1"/>
</dbReference>
<comment type="caution">
    <text evidence="5">The sequence shown here is derived from an EMBL/GenBank/DDBJ whole genome shotgun (WGS) entry which is preliminary data.</text>
</comment>
<dbReference type="Pfam" id="PF17035">
    <property type="entry name" value="BET"/>
    <property type="match status" value="1"/>
</dbReference>
<evidence type="ECO:0000313" key="6">
    <source>
        <dbReference type="Proteomes" id="UP000187209"/>
    </source>
</evidence>
<name>A0A1R2BXZ9_9CILI</name>
<dbReference type="InterPro" id="IPR038336">
    <property type="entry name" value="NET_sf"/>
</dbReference>
<dbReference type="GO" id="GO:0000785">
    <property type="term" value="C:chromatin"/>
    <property type="evidence" value="ECO:0007669"/>
    <property type="project" value="TreeGrafter"/>
</dbReference>
<protein>
    <recommendedName>
        <fullName evidence="7">Bromo domain-containing protein</fullName>
    </recommendedName>
</protein>
<dbReference type="OrthoDB" id="284864at2759"/>
<feature type="domain" description="NET" evidence="4">
    <location>
        <begin position="126"/>
        <end position="209"/>
    </location>
</feature>
<evidence type="ECO:0000259" key="4">
    <source>
        <dbReference type="PROSITE" id="PS51525"/>
    </source>
</evidence>
<dbReference type="InterPro" id="IPR050935">
    <property type="entry name" value="Bromo_chromatin_reader"/>
</dbReference>
<sequence length="214" mass="24323">MEGKAGLTREEVKKLSDVIRQLEKKQEASDFLKPVDYKNLGLDDYPLIIKTPMDLSTVKKKLKTGKYITVAECTADMALIWDNCRTYNQIGSAIVNQADILEAVMRKQCELNAIPLDLPQKRQREENKQEVVQDKLSLDSKIEFAEKVKKVSHEVLAEIVKIVDSDCKHALEELDSDRIQIKVDSLDKATFEKLMGLVSVADEPKPTKKHKKNN</sequence>
<evidence type="ECO:0008006" key="7">
    <source>
        <dbReference type="Google" id="ProtNLM"/>
    </source>
</evidence>
<dbReference type="InterPro" id="IPR027353">
    <property type="entry name" value="NET_dom"/>
</dbReference>
<dbReference type="PANTHER" id="PTHR22880:SF225">
    <property type="entry name" value="BROMODOMAIN-CONTAINING PROTEIN BET-1-RELATED"/>
    <property type="match status" value="1"/>
</dbReference>
<dbReference type="SUPFAM" id="SSF47370">
    <property type="entry name" value="Bromodomain"/>
    <property type="match status" value="1"/>
</dbReference>
<keyword evidence="1 2" id="KW-0103">Bromodomain</keyword>
<dbReference type="AlphaFoldDB" id="A0A1R2BXZ9"/>
<keyword evidence="6" id="KW-1185">Reference proteome</keyword>
<evidence type="ECO:0000256" key="2">
    <source>
        <dbReference type="PROSITE-ProRule" id="PRU00035"/>
    </source>
</evidence>
<dbReference type="InterPro" id="IPR001487">
    <property type="entry name" value="Bromodomain"/>
</dbReference>
<feature type="domain" description="Bromo" evidence="3">
    <location>
        <begin position="23"/>
        <end position="95"/>
    </location>
</feature>
<dbReference type="PROSITE" id="PS50014">
    <property type="entry name" value="BROMODOMAIN_2"/>
    <property type="match status" value="1"/>
</dbReference>
<accession>A0A1R2BXZ9</accession>
<dbReference type="SMART" id="SM00297">
    <property type="entry name" value="BROMO"/>
    <property type="match status" value="1"/>
</dbReference>
<reference evidence="5 6" key="1">
    <citation type="submission" date="2016-11" db="EMBL/GenBank/DDBJ databases">
        <title>The macronuclear genome of Stentor coeruleus: a giant cell with tiny introns.</title>
        <authorList>
            <person name="Slabodnick M."/>
            <person name="Ruby J.G."/>
            <person name="Reiff S.B."/>
            <person name="Swart E.C."/>
            <person name="Gosai S."/>
            <person name="Prabakaran S."/>
            <person name="Witkowska E."/>
            <person name="Larue G.E."/>
            <person name="Fisher S."/>
            <person name="Freeman R.M."/>
            <person name="Gunawardena J."/>
            <person name="Chu W."/>
            <person name="Stover N.A."/>
            <person name="Gregory B.D."/>
            <person name="Nowacki M."/>
            <person name="Derisi J."/>
            <person name="Roy S.W."/>
            <person name="Marshall W.F."/>
            <person name="Sood P."/>
        </authorList>
    </citation>
    <scope>NUCLEOTIDE SEQUENCE [LARGE SCALE GENOMIC DNA]</scope>
    <source>
        <strain evidence="5">WM001</strain>
    </source>
</reference>
<dbReference type="Gene3D" id="1.20.1270.220">
    <property type="match status" value="1"/>
</dbReference>
<organism evidence="5 6">
    <name type="scientific">Stentor coeruleus</name>
    <dbReference type="NCBI Taxonomy" id="5963"/>
    <lineage>
        <taxon>Eukaryota</taxon>
        <taxon>Sar</taxon>
        <taxon>Alveolata</taxon>
        <taxon>Ciliophora</taxon>
        <taxon>Postciliodesmatophora</taxon>
        <taxon>Heterotrichea</taxon>
        <taxon>Heterotrichida</taxon>
        <taxon>Stentoridae</taxon>
        <taxon>Stentor</taxon>
    </lineage>
</organism>
<evidence type="ECO:0000313" key="5">
    <source>
        <dbReference type="EMBL" id="OMJ81666.1"/>
    </source>
</evidence>
<dbReference type="PRINTS" id="PR00503">
    <property type="entry name" value="BROMODOMAIN"/>
</dbReference>